<reference evidence="1" key="1">
    <citation type="submission" date="2020-05" db="UniProtKB">
        <authorList>
            <consortium name="EnsemblMetazoa"/>
        </authorList>
    </citation>
    <scope>IDENTIFICATION</scope>
    <source>
        <strain evidence="1">Jacobina</strain>
    </source>
</reference>
<protein>
    <submittedName>
        <fullName evidence="1">Uncharacterized protein</fullName>
    </submittedName>
</protein>
<evidence type="ECO:0000313" key="2">
    <source>
        <dbReference type="Proteomes" id="UP000092461"/>
    </source>
</evidence>
<proteinExistence type="predicted"/>
<sequence>MDMMAYRQKRPQNLLFNHHKRKLDTDRLFCIQHMTIYSGQRGIYRFSSYHHTTRMGN</sequence>
<dbReference type="EMBL" id="AJWK01004292">
    <property type="status" value="NOT_ANNOTATED_CDS"/>
    <property type="molecule type" value="Genomic_DNA"/>
</dbReference>
<evidence type="ECO:0000313" key="1">
    <source>
        <dbReference type="EnsemblMetazoa" id="LLOJ001164-PA"/>
    </source>
</evidence>
<dbReference type="VEuPathDB" id="VectorBase:LLOJ001164"/>
<dbReference type="AlphaFoldDB" id="A0A1B0CAV2"/>
<accession>A0A1B0CAV2</accession>
<name>A0A1B0CAV2_LUTLO</name>
<dbReference type="EnsemblMetazoa" id="LLOJ001164-RA">
    <property type="protein sequence ID" value="LLOJ001164-PA"/>
    <property type="gene ID" value="LLOJ001164"/>
</dbReference>
<keyword evidence="2" id="KW-1185">Reference proteome</keyword>
<dbReference type="Proteomes" id="UP000092461">
    <property type="component" value="Unassembled WGS sequence"/>
</dbReference>
<organism evidence="1 2">
    <name type="scientific">Lutzomyia longipalpis</name>
    <name type="common">Sand fly</name>
    <dbReference type="NCBI Taxonomy" id="7200"/>
    <lineage>
        <taxon>Eukaryota</taxon>
        <taxon>Metazoa</taxon>
        <taxon>Ecdysozoa</taxon>
        <taxon>Arthropoda</taxon>
        <taxon>Hexapoda</taxon>
        <taxon>Insecta</taxon>
        <taxon>Pterygota</taxon>
        <taxon>Neoptera</taxon>
        <taxon>Endopterygota</taxon>
        <taxon>Diptera</taxon>
        <taxon>Nematocera</taxon>
        <taxon>Psychodoidea</taxon>
        <taxon>Psychodidae</taxon>
        <taxon>Lutzomyia</taxon>
        <taxon>Lutzomyia</taxon>
    </lineage>
</organism>